<dbReference type="Pfam" id="PF10988">
    <property type="entry name" value="DUF2807"/>
    <property type="match status" value="1"/>
</dbReference>
<evidence type="ECO:0000313" key="3">
    <source>
        <dbReference type="Proteomes" id="UP000033121"/>
    </source>
</evidence>
<accession>A0A0E9N7A8</accession>
<dbReference type="Gene3D" id="2.160.20.120">
    <property type="match status" value="1"/>
</dbReference>
<dbReference type="EMBL" id="BBWV01000008">
    <property type="protein sequence ID" value="GAO45714.1"/>
    <property type="molecule type" value="Genomic_DNA"/>
</dbReference>
<evidence type="ECO:0000259" key="1">
    <source>
        <dbReference type="Pfam" id="PF10988"/>
    </source>
</evidence>
<dbReference type="InterPro" id="IPR021255">
    <property type="entry name" value="DUF2807"/>
</dbReference>
<dbReference type="STRING" id="1220578.FPE01S_08_00340"/>
<keyword evidence="3" id="KW-1185">Reference proteome</keyword>
<reference evidence="2 3" key="1">
    <citation type="submission" date="2015-04" db="EMBL/GenBank/DDBJ databases">
        <title>Whole genome shotgun sequence of Flavihumibacter petaseus NBRC 106054.</title>
        <authorList>
            <person name="Miyazawa S."/>
            <person name="Hosoyama A."/>
            <person name="Hashimoto M."/>
            <person name="Noguchi M."/>
            <person name="Tsuchikane K."/>
            <person name="Ohji S."/>
            <person name="Yamazoe A."/>
            <person name="Ichikawa N."/>
            <person name="Kimura A."/>
            <person name="Fujita N."/>
        </authorList>
    </citation>
    <scope>NUCLEOTIDE SEQUENCE [LARGE SCALE GENOMIC DNA]</scope>
    <source>
        <strain evidence="2 3">NBRC 106054</strain>
    </source>
</reference>
<proteinExistence type="predicted"/>
<protein>
    <recommendedName>
        <fullName evidence="1">Putative auto-transporter adhesin head GIN domain-containing protein</fullName>
    </recommendedName>
</protein>
<organism evidence="2 3">
    <name type="scientific">Flavihumibacter petaseus NBRC 106054</name>
    <dbReference type="NCBI Taxonomy" id="1220578"/>
    <lineage>
        <taxon>Bacteria</taxon>
        <taxon>Pseudomonadati</taxon>
        <taxon>Bacteroidota</taxon>
        <taxon>Chitinophagia</taxon>
        <taxon>Chitinophagales</taxon>
        <taxon>Chitinophagaceae</taxon>
        <taxon>Flavihumibacter</taxon>
    </lineage>
</organism>
<gene>
    <name evidence="2" type="ORF">FPE01S_08_00340</name>
</gene>
<dbReference type="AlphaFoldDB" id="A0A0E9N7A8"/>
<evidence type="ECO:0000313" key="2">
    <source>
        <dbReference type="EMBL" id="GAO45714.1"/>
    </source>
</evidence>
<sequence length="221" mass="23065">MAQTTVNDNNAKQRNVGGFDGIKVSSGIELLLQQGDKEAVAVSASRSELTDRIITEVEGGVLRISIDDRGGNSNWRRGVKFRAYVSVRELNKLVASSGASVRTGSTINVNKLDVDASSGAVIDAEFKAQEIHSDNSSGAVTELKGTTEHLKVESSSGSVFKGSELTSVNCEADASSGGQINIVVTKELNAEASSGGEIKYKGGGVIRNLRTGSGGSVRSMN</sequence>
<dbReference type="Proteomes" id="UP000033121">
    <property type="component" value="Unassembled WGS sequence"/>
</dbReference>
<feature type="domain" description="Putative auto-transporter adhesin head GIN" evidence="1">
    <location>
        <begin position="19"/>
        <end position="203"/>
    </location>
</feature>
<comment type="caution">
    <text evidence="2">The sequence shown here is derived from an EMBL/GenBank/DDBJ whole genome shotgun (WGS) entry which is preliminary data.</text>
</comment>
<name>A0A0E9N7A8_9BACT</name>